<evidence type="ECO:0000256" key="1">
    <source>
        <dbReference type="SAM" id="MobiDB-lite"/>
    </source>
</evidence>
<accession>A0A516X5J4</accession>
<organism evidence="2 3">
    <name type="scientific">Tomitella fengzijianii</name>
    <dbReference type="NCBI Taxonomy" id="2597660"/>
    <lineage>
        <taxon>Bacteria</taxon>
        <taxon>Bacillati</taxon>
        <taxon>Actinomycetota</taxon>
        <taxon>Actinomycetes</taxon>
        <taxon>Mycobacteriales</taxon>
        <taxon>Tomitella</taxon>
    </lineage>
</organism>
<feature type="region of interest" description="Disordered" evidence="1">
    <location>
        <begin position="71"/>
        <end position="106"/>
    </location>
</feature>
<evidence type="ECO:0000313" key="3">
    <source>
        <dbReference type="Proteomes" id="UP000317344"/>
    </source>
</evidence>
<proteinExistence type="predicted"/>
<dbReference type="Proteomes" id="UP000317344">
    <property type="component" value="Chromosome"/>
</dbReference>
<sequence>MIGVTAMSDSAREAYLRGDIGFDEAIRKVVGIDDDRARPLLAGVLGDLAGALGPQRRRAARIPLTVVRSQAGRRQYSADNHHRGRQAGARRVVPCPGTDRLRPASS</sequence>
<dbReference type="EMBL" id="CP041765">
    <property type="protein sequence ID" value="QDQ98342.1"/>
    <property type="molecule type" value="Genomic_DNA"/>
</dbReference>
<protein>
    <submittedName>
        <fullName evidence="2">Uncharacterized protein</fullName>
    </submittedName>
</protein>
<reference evidence="2 3" key="2">
    <citation type="submission" date="2019-07" db="EMBL/GenBank/DDBJ databases">
        <authorList>
            <person name="Huang Y."/>
        </authorList>
    </citation>
    <scope>NUCLEOTIDE SEQUENCE [LARGE SCALE GENOMIC DNA]</scope>
    <source>
        <strain evidence="2 3">HY188</strain>
    </source>
</reference>
<dbReference type="RefSeq" id="WP_143909747.1">
    <property type="nucleotide sequence ID" value="NZ_CP041765.1"/>
</dbReference>
<name>A0A516X5J4_9ACTN</name>
<evidence type="ECO:0000313" key="2">
    <source>
        <dbReference type="EMBL" id="QDQ98342.1"/>
    </source>
</evidence>
<reference evidence="2 3" key="1">
    <citation type="submission" date="2019-07" db="EMBL/GenBank/DDBJ databases">
        <title>Tomitella cavernea sp. nov., an actinomycete isolated from soil.</title>
        <authorList>
            <person name="Cheng J."/>
        </authorList>
    </citation>
    <scope>NUCLEOTIDE SEQUENCE [LARGE SCALE GENOMIC DNA]</scope>
    <source>
        <strain evidence="2 3">HY188</strain>
    </source>
</reference>
<dbReference type="AlphaFoldDB" id="A0A516X5J4"/>
<keyword evidence="3" id="KW-1185">Reference proteome</keyword>
<gene>
    <name evidence="2" type="ORF">FO059_14750</name>
</gene>
<dbReference type="KEGG" id="toy:FO059_14750"/>